<name>A0A1B0ZK10_9MICO</name>
<evidence type="ECO:0000256" key="9">
    <source>
        <dbReference type="RuleBase" id="RU362042"/>
    </source>
</evidence>
<dbReference type="PROSITE" id="PS00501">
    <property type="entry name" value="SPASE_I_1"/>
    <property type="match status" value="1"/>
</dbReference>
<evidence type="ECO:0000256" key="4">
    <source>
        <dbReference type="ARBA" id="ARBA00013208"/>
    </source>
</evidence>
<evidence type="ECO:0000256" key="1">
    <source>
        <dbReference type="ARBA" id="ARBA00000677"/>
    </source>
</evidence>
<dbReference type="NCBIfam" id="TIGR02227">
    <property type="entry name" value="sigpep_I_bact"/>
    <property type="match status" value="1"/>
</dbReference>
<feature type="active site" evidence="7">
    <location>
        <position position="161"/>
    </location>
</feature>
<keyword evidence="8" id="KW-0812">Transmembrane</keyword>
<keyword evidence="5 8" id="KW-0645">Protease</keyword>
<dbReference type="CDD" id="cd06530">
    <property type="entry name" value="S26_SPase_I"/>
    <property type="match status" value="1"/>
</dbReference>
<dbReference type="InterPro" id="IPR036286">
    <property type="entry name" value="LexA/Signal_pep-like_sf"/>
</dbReference>
<feature type="transmembrane region" description="Helical" evidence="8">
    <location>
        <begin position="93"/>
        <end position="119"/>
    </location>
</feature>
<dbReference type="GO" id="GO:0009003">
    <property type="term" value="F:signal peptidase activity"/>
    <property type="evidence" value="ECO:0007669"/>
    <property type="project" value="UniProtKB-EC"/>
</dbReference>
<dbReference type="Pfam" id="PF10502">
    <property type="entry name" value="Peptidase_S26"/>
    <property type="match status" value="1"/>
</dbReference>
<evidence type="ECO:0000256" key="7">
    <source>
        <dbReference type="PIRSR" id="PIRSR600223-1"/>
    </source>
</evidence>
<dbReference type="STRING" id="1630135.DAD186_17390"/>
<dbReference type="Proteomes" id="UP000092596">
    <property type="component" value="Chromosome"/>
</dbReference>
<feature type="domain" description="Peptidase S26" evidence="11">
    <location>
        <begin position="97"/>
        <end position="248"/>
    </location>
</feature>
<dbReference type="RefSeq" id="WP_082991158.1">
    <property type="nucleotide sequence ID" value="NZ_CP012117.1"/>
</dbReference>
<dbReference type="KEGG" id="dva:DAD186_17390"/>
<dbReference type="PROSITE" id="PS00761">
    <property type="entry name" value="SPASE_I_3"/>
    <property type="match status" value="1"/>
</dbReference>
<dbReference type="InterPro" id="IPR000223">
    <property type="entry name" value="Pept_S26A_signal_pept_1"/>
</dbReference>
<keyword evidence="8" id="KW-1133">Transmembrane helix</keyword>
<accession>A0A1B0ZK10</accession>
<evidence type="ECO:0000256" key="3">
    <source>
        <dbReference type="ARBA" id="ARBA00009370"/>
    </source>
</evidence>
<comment type="catalytic activity">
    <reaction evidence="1 8">
        <text>Cleavage of hydrophobic, N-terminal signal or leader sequences from secreted and periplasmic proteins.</text>
        <dbReference type="EC" id="3.4.21.89"/>
    </reaction>
</comment>
<dbReference type="GO" id="GO:0006465">
    <property type="term" value="P:signal peptide processing"/>
    <property type="evidence" value="ECO:0007669"/>
    <property type="project" value="InterPro"/>
</dbReference>
<dbReference type="PANTHER" id="PTHR43390:SF1">
    <property type="entry name" value="CHLOROPLAST PROCESSING PEPTIDASE"/>
    <property type="match status" value="1"/>
</dbReference>
<feature type="compositionally biased region" description="Polar residues" evidence="10">
    <location>
        <begin position="1"/>
        <end position="10"/>
    </location>
</feature>
<evidence type="ECO:0000256" key="6">
    <source>
        <dbReference type="ARBA" id="ARBA00022801"/>
    </source>
</evidence>
<evidence type="ECO:0000313" key="13">
    <source>
        <dbReference type="Proteomes" id="UP000092596"/>
    </source>
</evidence>
<feature type="compositionally biased region" description="Polar residues" evidence="10">
    <location>
        <begin position="65"/>
        <end position="78"/>
    </location>
</feature>
<feature type="region of interest" description="Disordered" evidence="10">
    <location>
        <begin position="1"/>
        <end position="85"/>
    </location>
</feature>
<dbReference type="EMBL" id="CP012117">
    <property type="protein sequence ID" value="ANP28289.1"/>
    <property type="molecule type" value="Genomic_DNA"/>
</dbReference>
<dbReference type="PANTHER" id="PTHR43390">
    <property type="entry name" value="SIGNAL PEPTIDASE I"/>
    <property type="match status" value="1"/>
</dbReference>
<feature type="active site" evidence="7">
    <location>
        <position position="125"/>
    </location>
</feature>
<evidence type="ECO:0000256" key="2">
    <source>
        <dbReference type="ARBA" id="ARBA00004401"/>
    </source>
</evidence>
<evidence type="ECO:0000256" key="8">
    <source>
        <dbReference type="RuleBase" id="RU003993"/>
    </source>
</evidence>
<dbReference type="EC" id="3.4.21.89" evidence="4 8"/>
<dbReference type="InterPro" id="IPR019757">
    <property type="entry name" value="Pept_S26A_signal_pept_1_Lys-AS"/>
</dbReference>
<evidence type="ECO:0000256" key="10">
    <source>
        <dbReference type="SAM" id="MobiDB-lite"/>
    </source>
</evidence>
<comment type="similarity">
    <text evidence="3 9">Belongs to the peptidase S26 family.</text>
</comment>
<dbReference type="PATRIC" id="fig|1630135.4.peg.1739"/>
<dbReference type="GO" id="GO:0005886">
    <property type="term" value="C:plasma membrane"/>
    <property type="evidence" value="ECO:0007669"/>
    <property type="project" value="UniProtKB-SubCell"/>
</dbReference>
<evidence type="ECO:0000259" key="11">
    <source>
        <dbReference type="Pfam" id="PF10502"/>
    </source>
</evidence>
<protein>
    <recommendedName>
        <fullName evidence="4 8">Signal peptidase I</fullName>
        <ecNumber evidence="4 8">3.4.21.89</ecNumber>
    </recommendedName>
</protein>
<dbReference type="PROSITE" id="PS00760">
    <property type="entry name" value="SPASE_I_2"/>
    <property type="match status" value="1"/>
</dbReference>
<dbReference type="AlphaFoldDB" id="A0A1B0ZK10"/>
<dbReference type="PRINTS" id="PR00727">
    <property type="entry name" value="LEADERPTASE"/>
</dbReference>
<sequence>MATHRGSANANEPRPDLGNNAVENKPKGKRRAPASKVNEGEPAAGGESPKPNREGKRAAAPAGTVSETSSEPANQSAKDASEAPRKARSRWKILGRVLEVAVVTAAVGILISTFFLSVLQIRGTSMEPTFHDGDLAVTTHSKSLETGDIVAFYYNNKVLLKRVVGFPGDWIDFAEDGRVIVNGEKLDESYVLDPGEGGNVDITFPYQVPEGRYFVLGDHRSTSIDSRSEHLGTVAEDQVLGTVKAVVWPLTHVTWVD</sequence>
<reference evidence="12 13" key="1">
    <citation type="submission" date="2015-06" db="EMBL/GenBank/DDBJ databases">
        <title>Investigation of pathophysiology for high-risk pregnancy and development of treatment modality based on it.</title>
        <authorList>
            <person name="Kim B.-C."/>
            <person name="Lim S."/>
        </authorList>
    </citation>
    <scope>NUCLEOTIDE SEQUENCE [LARGE SCALE GENOMIC DNA]</scope>
    <source>
        <strain evidence="12 13">AD1-86</strain>
    </source>
</reference>
<comment type="subcellular location">
    <subcellularLocation>
        <location evidence="2">Cell membrane</location>
        <topology evidence="2">Single-pass type II membrane protein</topology>
    </subcellularLocation>
    <subcellularLocation>
        <location evidence="9">Membrane</location>
        <topology evidence="9">Single-pass type II membrane protein</topology>
    </subcellularLocation>
</comment>
<organism evidence="12 13">
    <name type="scientific">Dermabacter vaginalis</name>
    <dbReference type="NCBI Taxonomy" id="1630135"/>
    <lineage>
        <taxon>Bacteria</taxon>
        <taxon>Bacillati</taxon>
        <taxon>Actinomycetota</taxon>
        <taxon>Actinomycetes</taxon>
        <taxon>Micrococcales</taxon>
        <taxon>Dermabacteraceae</taxon>
        <taxon>Dermabacter</taxon>
    </lineage>
</organism>
<dbReference type="SUPFAM" id="SSF51306">
    <property type="entry name" value="LexA/Signal peptidase"/>
    <property type="match status" value="1"/>
</dbReference>
<dbReference type="InterPro" id="IPR019758">
    <property type="entry name" value="Pept_S26A_signal_pept_1_CS"/>
</dbReference>
<gene>
    <name evidence="12" type="ORF">DAD186_17390</name>
</gene>
<dbReference type="InterPro" id="IPR019533">
    <property type="entry name" value="Peptidase_S26"/>
</dbReference>
<dbReference type="GO" id="GO:0004252">
    <property type="term" value="F:serine-type endopeptidase activity"/>
    <property type="evidence" value="ECO:0007669"/>
    <property type="project" value="InterPro"/>
</dbReference>
<keyword evidence="8" id="KW-0472">Membrane</keyword>
<evidence type="ECO:0000313" key="12">
    <source>
        <dbReference type="EMBL" id="ANP28289.1"/>
    </source>
</evidence>
<proteinExistence type="inferred from homology"/>
<dbReference type="InterPro" id="IPR019756">
    <property type="entry name" value="Pept_S26A_signal_pept_1_Ser-AS"/>
</dbReference>
<evidence type="ECO:0000256" key="5">
    <source>
        <dbReference type="ARBA" id="ARBA00022670"/>
    </source>
</evidence>
<keyword evidence="6 8" id="KW-0378">Hydrolase</keyword>
<dbReference type="Gene3D" id="2.10.109.10">
    <property type="entry name" value="Umud Fragment, subunit A"/>
    <property type="match status" value="1"/>
</dbReference>